<evidence type="ECO:0000256" key="1">
    <source>
        <dbReference type="SAM" id="MobiDB-lite"/>
    </source>
</evidence>
<dbReference type="InParanoid" id="Q2GQM5"/>
<feature type="region of interest" description="Disordered" evidence="1">
    <location>
        <begin position="60"/>
        <end position="90"/>
    </location>
</feature>
<dbReference type="VEuPathDB" id="FungiDB:CHGG_09729"/>
<evidence type="ECO:0000313" key="2">
    <source>
        <dbReference type="EMBL" id="EAQ83325.1"/>
    </source>
</evidence>
<keyword evidence="3" id="KW-1185">Reference proteome</keyword>
<dbReference type="HOGENOM" id="CLU_1855045_0_0_1"/>
<dbReference type="PROSITE" id="PS51257">
    <property type="entry name" value="PROKAR_LIPOPROTEIN"/>
    <property type="match status" value="1"/>
</dbReference>
<gene>
    <name evidence="2" type="ORF">CHGG_09729</name>
</gene>
<feature type="region of interest" description="Disordered" evidence="1">
    <location>
        <begin position="1"/>
        <end position="21"/>
    </location>
</feature>
<feature type="compositionally biased region" description="Pro residues" evidence="1">
    <location>
        <begin position="1"/>
        <end position="10"/>
    </location>
</feature>
<accession>Q2GQM5</accession>
<organism evidence="2 3">
    <name type="scientific">Chaetomium globosum (strain ATCC 6205 / CBS 148.51 / DSM 1962 / NBRC 6347 / NRRL 1970)</name>
    <name type="common">Soil fungus</name>
    <dbReference type="NCBI Taxonomy" id="306901"/>
    <lineage>
        <taxon>Eukaryota</taxon>
        <taxon>Fungi</taxon>
        <taxon>Dikarya</taxon>
        <taxon>Ascomycota</taxon>
        <taxon>Pezizomycotina</taxon>
        <taxon>Sordariomycetes</taxon>
        <taxon>Sordariomycetidae</taxon>
        <taxon>Sordariales</taxon>
        <taxon>Chaetomiaceae</taxon>
        <taxon>Chaetomium</taxon>
    </lineage>
</organism>
<dbReference type="GeneID" id="4396282"/>
<protein>
    <submittedName>
        <fullName evidence="2">Uncharacterized protein</fullName>
    </submittedName>
</protein>
<dbReference type="Proteomes" id="UP000001056">
    <property type="component" value="Unassembled WGS sequence"/>
</dbReference>
<dbReference type="RefSeq" id="XP_001227656.1">
    <property type="nucleotide sequence ID" value="XM_001227655.1"/>
</dbReference>
<sequence length="138" mass="14981">MWPSGRPPTWPNFTPFVPNSNPGPTSSLLACAEDGRMATVFGRAVALEDWRRARWRTEVVGDRQPGPRPPVWPRGRSEGHSSCSMHTDHDALRPPTPWMYKRAAIALLGVPLLSPAGTTYRLGSAVASSGHVSGVMNP</sequence>
<evidence type="ECO:0000313" key="3">
    <source>
        <dbReference type="Proteomes" id="UP000001056"/>
    </source>
</evidence>
<name>Q2GQM5_CHAGB</name>
<proteinExistence type="predicted"/>
<dbReference type="AlphaFoldDB" id="Q2GQM5"/>
<reference evidence="3" key="1">
    <citation type="journal article" date="2015" name="Genome Announc.">
        <title>Draft genome sequence of the cellulolytic fungus Chaetomium globosum.</title>
        <authorList>
            <person name="Cuomo C.A."/>
            <person name="Untereiner W.A."/>
            <person name="Ma L.-J."/>
            <person name="Grabherr M."/>
            <person name="Birren B.W."/>
        </authorList>
    </citation>
    <scope>NUCLEOTIDE SEQUENCE [LARGE SCALE GENOMIC DNA]</scope>
    <source>
        <strain evidence="3">ATCC 6205 / CBS 148.51 / DSM 1962 / NBRC 6347 / NRRL 1970</strain>
    </source>
</reference>
<dbReference type="EMBL" id="CH408035">
    <property type="protein sequence ID" value="EAQ83325.1"/>
    <property type="molecule type" value="Genomic_DNA"/>
</dbReference>